<keyword evidence="2" id="KW-1185">Reference proteome</keyword>
<dbReference type="SUPFAM" id="SSF140500">
    <property type="entry name" value="BAS1536-like"/>
    <property type="match status" value="1"/>
</dbReference>
<sequence>MMVLNHTEDISSEIEQVRQRMNTLGGSHGLLHPEVMKCSQQLDELLIQHYALEKRRRHQQ</sequence>
<name>A0A329MLN9_9BACL</name>
<dbReference type="GO" id="GO:0043937">
    <property type="term" value="P:regulation of sporulation"/>
    <property type="evidence" value="ECO:0007669"/>
    <property type="project" value="InterPro"/>
</dbReference>
<dbReference type="Pfam" id="PF09388">
    <property type="entry name" value="SpoOE-like"/>
    <property type="match status" value="1"/>
</dbReference>
<gene>
    <name evidence="1" type="ORF">DQG23_15365</name>
</gene>
<evidence type="ECO:0000313" key="1">
    <source>
        <dbReference type="EMBL" id="RAV20522.1"/>
    </source>
</evidence>
<dbReference type="AlphaFoldDB" id="A0A329MLN9"/>
<dbReference type="Gene3D" id="4.10.280.10">
    <property type="entry name" value="Helix-loop-helix DNA-binding domain"/>
    <property type="match status" value="1"/>
</dbReference>
<comment type="caution">
    <text evidence="1">The sequence shown here is derived from an EMBL/GenBank/DDBJ whole genome shotgun (WGS) entry which is preliminary data.</text>
</comment>
<dbReference type="InterPro" id="IPR018540">
    <property type="entry name" value="Spo0E-like"/>
</dbReference>
<dbReference type="OrthoDB" id="2470271at2"/>
<evidence type="ECO:0000313" key="2">
    <source>
        <dbReference type="Proteomes" id="UP000250369"/>
    </source>
</evidence>
<organism evidence="1 2">
    <name type="scientific">Paenibacillus contaminans</name>
    <dbReference type="NCBI Taxonomy" id="450362"/>
    <lineage>
        <taxon>Bacteria</taxon>
        <taxon>Bacillati</taxon>
        <taxon>Bacillota</taxon>
        <taxon>Bacilli</taxon>
        <taxon>Bacillales</taxon>
        <taxon>Paenibacillaceae</taxon>
        <taxon>Paenibacillus</taxon>
    </lineage>
</organism>
<dbReference type="GO" id="GO:0046983">
    <property type="term" value="F:protein dimerization activity"/>
    <property type="evidence" value="ECO:0007669"/>
    <property type="project" value="InterPro"/>
</dbReference>
<dbReference type="InterPro" id="IPR036638">
    <property type="entry name" value="HLH_DNA-bd_sf"/>
</dbReference>
<dbReference type="Proteomes" id="UP000250369">
    <property type="component" value="Unassembled WGS sequence"/>
</dbReference>
<evidence type="ECO:0008006" key="3">
    <source>
        <dbReference type="Google" id="ProtNLM"/>
    </source>
</evidence>
<dbReference type="EMBL" id="QMFB01000008">
    <property type="protein sequence ID" value="RAV20522.1"/>
    <property type="molecule type" value="Genomic_DNA"/>
</dbReference>
<protein>
    <recommendedName>
        <fullName evidence="3">Aspartyl-phosphate phosphatase Spo0E family protein</fullName>
    </recommendedName>
</protein>
<accession>A0A329MLN9</accession>
<reference evidence="1 2" key="1">
    <citation type="journal article" date="2009" name="Int. J. Syst. Evol. Microbiol.">
        <title>Paenibacillus contaminans sp. nov., isolated from a contaminated laboratory plate.</title>
        <authorList>
            <person name="Chou J.H."/>
            <person name="Lee J.H."/>
            <person name="Lin M.C."/>
            <person name="Chang P.S."/>
            <person name="Arun A.B."/>
            <person name="Young C.C."/>
            <person name="Chen W.M."/>
        </authorList>
    </citation>
    <scope>NUCLEOTIDE SEQUENCE [LARGE SCALE GENOMIC DNA]</scope>
    <source>
        <strain evidence="1 2">CKOBP-6</strain>
    </source>
</reference>
<proteinExistence type="predicted"/>
<dbReference type="InterPro" id="IPR037208">
    <property type="entry name" value="Spo0E-like_sf"/>
</dbReference>